<dbReference type="EC" id="2.7.13.3" evidence="3"/>
<dbReference type="PANTHER" id="PTHR44936:SF10">
    <property type="entry name" value="SENSOR PROTEIN RSTB"/>
    <property type="match status" value="1"/>
</dbReference>
<keyword evidence="13" id="KW-1185">Reference proteome</keyword>
<evidence type="ECO:0000259" key="11">
    <source>
        <dbReference type="PROSITE" id="PS50885"/>
    </source>
</evidence>
<dbReference type="SUPFAM" id="SSF55874">
    <property type="entry name" value="ATPase domain of HSP90 chaperone/DNA topoisomerase II/histidine kinase"/>
    <property type="match status" value="1"/>
</dbReference>
<organism evidence="12 13">
    <name type="scientific">Neorhizobium phenanthreniclasticum</name>
    <dbReference type="NCBI Taxonomy" id="3157917"/>
    <lineage>
        <taxon>Bacteria</taxon>
        <taxon>Pseudomonadati</taxon>
        <taxon>Pseudomonadota</taxon>
        <taxon>Alphaproteobacteria</taxon>
        <taxon>Hyphomicrobiales</taxon>
        <taxon>Rhizobiaceae</taxon>
        <taxon>Rhizobium/Agrobacterium group</taxon>
        <taxon>Neorhizobium</taxon>
    </lineage>
</organism>
<dbReference type="Gene3D" id="1.10.287.130">
    <property type="match status" value="1"/>
</dbReference>
<dbReference type="InterPro" id="IPR003594">
    <property type="entry name" value="HATPase_dom"/>
</dbReference>
<evidence type="ECO:0000259" key="10">
    <source>
        <dbReference type="PROSITE" id="PS50109"/>
    </source>
</evidence>
<name>A0ABV0M989_9HYPH</name>
<dbReference type="PROSITE" id="PS50885">
    <property type="entry name" value="HAMP"/>
    <property type="match status" value="1"/>
</dbReference>
<dbReference type="CDD" id="cd00075">
    <property type="entry name" value="HATPase"/>
    <property type="match status" value="1"/>
</dbReference>
<accession>A0ABV0M989</accession>
<feature type="domain" description="HAMP" evidence="11">
    <location>
        <begin position="182"/>
        <end position="236"/>
    </location>
</feature>
<feature type="transmembrane region" description="Helical" evidence="9">
    <location>
        <begin position="154"/>
        <end position="181"/>
    </location>
</feature>
<evidence type="ECO:0000256" key="8">
    <source>
        <dbReference type="ARBA" id="ARBA00022840"/>
    </source>
</evidence>
<dbReference type="Gene3D" id="3.30.565.10">
    <property type="entry name" value="Histidine kinase-like ATPase, C-terminal domain"/>
    <property type="match status" value="1"/>
</dbReference>
<keyword evidence="7 12" id="KW-0418">Kinase</keyword>
<keyword evidence="5" id="KW-0808">Transferase</keyword>
<proteinExistence type="predicted"/>
<comment type="subcellular location">
    <subcellularLocation>
        <location evidence="2">Membrane</location>
    </subcellularLocation>
</comment>
<feature type="domain" description="Histidine kinase" evidence="10">
    <location>
        <begin position="244"/>
        <end position="453"/>
    </location>
</feature>
<evidence type="ECO:0000256" key="6">
    <source>
        <dbReference type="ARBA" id="ARBA00022741"/>
    </source>
</evidence>
<dbReference type="InterPro" id="IPR036890">
    <property type="entry name" value="HATPase_C_sf"/>
</dbReference>
<dbReference type="PROSITE" id="PS50109">
    <property type="entry name" value="HIS_KIN"/>
    <property type="match status" value="1"/>
</dbReference>
<keyword evidence="9" id="KW-0812">Transmembrane</keyword>
<keyword evidence="6" id="KW-0547">Nucleotide-binding</keyword>
<keyword evidence="9" id="KW-1133">Transmembrane helix</keyword>
<evidence type="ECO:0000256" key="1">
    <source>
        <dbReference type="ARBA" id="ARBA00000085"/>
    </source>
</evidence>
<keyword evidence="4" id="KW-0597">Phosphoprotein</keyword>
<protein>
    <recommendedName>
        <fullName evidence="3">histidine kinase</fullName>
        <ecNumber evidence="3">2.7.13.3</ecNumber>
    </recommendedName>
</protein>
<reference evidence="12 13" key="1">
    <citation type="submission" date="2024-05" db="EMBL/GenBank/DDBJ databases">
        <title>Neorhizobium sp. Rsf11, a plant growth promoting and heavy metal resistant PAH-degrader.</title>
        <authorList>
            <person name="Golubev S.N."/>
            <person name="Muratova A.Y."/>
            <person name="Markelova M.I."/>
        </authorList>
    </citation>
    <scope>NUCLEOTIDE SEQUENCE [LARGE SCALE GENOMIC DNA]</scope>
    <source>
        <strain evidence="12 13">Rsf11</strain>
    </source>
</reference>
<dbReference type="RefSeq" id="WP_348864374.1">
    <property type="nucleotide sequence ID" value="NZ_JBEAAL010000025.1"/>
</dbReference>
<dbReference type="InterPro" id="IPR050980">
    <property type="entry name" value="2C_sensor_his_kinase"/>
</dbReference>
<dbReference type="InterPro" id="IPR005467">
    <property type="entry name" value="His_kinase_dom"/>
</dbReference>
<evidence type="ECO:0000256" key="9">
    <source>
        <dbReference type="SAM" id="Phobius"/>
    </source>
</evidence>
<evidence type="ECO:0000313" key="13">
    <source>
        <dbReference type="Proteomes" id="UP001496627"/>
    </source>
</evidence>
<dbReference type="SMART" id="SM00304">
    <property type="entry name" value="HAMP"/>
    <property type="match status" value="1"/>
</dbReference>
<dbReference type="PANTHER" id="PTHR44936">
    <property type="entry name" value="SENSOR PROTEIN CREC"/>
    <property type="match status" value="1"/>
</dbReference>
<keyword evidence="8" id="KW-0067">ATP-binding</keyword>
<evidence type="ECO:0000256" key="2">
    <source>
        <dbReference type="ARBA" id="ARBA00004370"/>
    </source>
</evidence>
<evidence type="ECO:0000256" key="3">
    <source>
        <dbReference type="ARBA" id="ARBA00012438"/>
    </source>
</evidence>
<feature type="transmembrane region" description="Helical" evidence="9">
    <location>
        <begin position="12"/>
        <end position="32"/>
    </location>
</feature>
<dbReference type="InterPro" id="IPR004358">
    <property type="entry name" value="Sig_transdc_His_kin-like_C"/>
</dbReference>
<dbReference type="SMART" id="SM00387">
    <property type="entry name" value="HATPase_c"/>
    <property type="match status" value="1"/>
</dbReference>
<keyword evidence="9" id="KW-0472">Membrane</keyword>
<evidence type="ECO:0000256" key="7">
    <source>
        <dbReference type="ARBA" id="ARBA00022777"/>
    </source>
</evidence>
<evidence type="ECO:0000256" key="5">
    <source>
        <dbReference type="ARBA" id="ARBA00022679"/>
    </source>
</evidence>
<evidence type="ECO:0000256" key="4">
    <source>
        <dbReference type="ARBA" id="ARBA00022553"/>
    </source>
</evidence>
<dbReference type="Proteomes" id="UP001496627">
    <property type="component" value="Unassembled WGS sequence"/>
</dbReference>
<dbReference type="EMBL" id="JBEAAL010000025">
    <property type="protein sequence ID" value="MEQ1408258.1"/>
    <property type="molecule type" value="Genomic_DNA"/>
</dbReference>
<sequence>MLGLSLSRRLIAIGGAGLLALWIALISFYYLANGLSRATSNPPPGQIAAIATLLKSEPEDRWPLLIDAASSPILDVRITGTDLPPGETTDLWDNTEYRIYREVLGEDLLSIRLLTPGRRIRRPLLFKRVVNPIQFRVRLSPERVLVMETRTPFIVTWFGLPVGLGAGLIGTLFGLVAMIALHREIRPLTRLAAAVDRIDPTGTPVPLPKLKGAAPETRALVNAFERLQTRLHAIVRARLALIGGIQHDVRTFATRLRLRLEHIPDEVVREKAVADINDMIELLDNAMLAGRAGVGALDEELFDIVPLLEAEVADRRATGGRVTLAVLPAEAAPETAAETALLIGDRLALRRIFANLIDNALKYGSAAHLRLMVEGEWLRLTIDDEGPGIPSDQREILMEPFVRLETSRARKTGGAGLGLAVARNLVEAHGGTLAIDDAPVRGARIIVRLPLFRS</sequence>
<evidence type="ECO:0000313" key="12">
    <source>
        <dbReference type="EMBL" id="MEQ1408258.1"/>
    </source>
</evidence>
<dbReference type="Pfam" id="PF02518">
    <property type="entry name" value="HATPase_c"/>
    <property type="match status" value="1"/>
</dbReference>
<dbReference type="InterPro" id="IPR003660">
    <property type="entry name" value="HAMP_dom"/>
</dbReference>
<dbReference type="PRINTS" id="PR00344">
    <property type="entry name" value="BCTRLSENSOR"/>
</dbReference>
<comment type="caution">
    <text evidence="12">The sequence shown here is derived from an EMBL/GenBank/DDBJ whole genome shotgun (WGS) entry which is preliminary data.</text>
</comment>
<gene>
    <name evidence="12" type="ORF">ABK249_25335</name>
</gene>
<dbReference type="GO" id="GO:0016301">
    <property type="term" value="F:kinase activity"/>
    <property type="evidence" value="ECO:0007669"/>
    <property type="project" value="UniProtKB-KW"/>
</dbReference>
<comment type="catalytic activity">
    <reaction evidence="1">
        <text>ATP + protein L-histidine = ADP + protein N-phospho-L-histidine.</text>
        <dbReference type="EC" id="2.7.13.3"/>
    </reaction>
</comment>